<sequence>MKKMDQKRKISTYREEMDHTLSSPNLANGEYIKNVIRNQLLNSSYSENHENIEYVIDERTTEVSNFLGMVKSASETPDADWKIKEDGEQFRVMYREGPQGTPFHTLLAEGYVDAPLDICLCVGMESELYGRWWPQYAIPTFKILKAGCLQKVRIGEQVSLVRMKVSWPLSDREAIVHFFELEFFEDDLIIVLINSVSDLESINRSTHGFTNECISEANNMVRIDLVGGFALKKLTSEMSYYRTVITMDLKLDFVPPSFINFVSRQLIGSACKLYRKVVSSAKIDEKFSKALEDPLYVRVREGLYSNIKLQKALVVEAMKNDESPRLLPEEHTACSPQDNTPVLNQMSPNNDHTVETPEDDKIVIDQMPVSEIVEEEIEQYRQVEDSNEGKLFSSTNLIPEQFCLNKKNKGFISPEVKQALGILDQAISMVRSGGFSDRSCSSSGSLSQEFLDLDEDVQADVTSLQDGFNSIDAASIETPIADSMNRSSQEATVNSDSQNFRHAGPESPAWEINRNRVAPVSPEQSLSILTKNQQVALSSSHNGKTEPQLQDYMNKDSKEVGAKVNNTHENSFNGVVEKTKHQKQQVCCFPFISRCSW</sequence>
<dbReference type="KEGG" id="nnu:104590892"/>
<dbReference type="AlphaFoldDB" id="A0A1U7Z427"/>
<evidence type="ECO:0000313" key="2">
    <source>
        <dbReference type="Proteomes" id="UP000189703"/>
    </source>
</evidence>
<dbReference type="RefSeq" id="XP_010247964.1">
    <property type="nucleotide sequence ID" value="XM_010249662.2"/>
</dbReference>
<dbReference type="OMA" id="HKEWKVK"/>
<feature type="compositionally biased region" description="Polar residues" evidence="1">
    <location>
        <begin position="484"/>
        <end position="500"/>
    </location>
</feature>
<dbReference type="InterPro" id="IPR023393">
    <property type="entry name" value="START-like_dom_sf"/>
</dbReference>
<organism evidence="2 4">
    <name type="scientific">Nelumbo nucifera</name>
    <name type="common">Sacred lotus</name>
    <dbReference type="NCBI Taxonomy" id="4432"/>
    <lineage>
        <taxon>Eukaryota</taxon>
        <taxon>Viridiplantae</taxon>
        <taxon>Streptophyta</taxon>
        <taxon>Embryophyta</taxon>
        <taxon>Tracheophyta</taxon>
        <taxon>Spermatophyta</taxon>
        <taxon>Magnoliopsida</taxon>
        <taxon>Proteales</taxon>
        <taxon>Nelumbonaceae</taxon>
        <taxon>Nelumbo</taxon>
    </lineage>
</organism>
<accession>A0A1U7Z427</accession>
<evidence type="ECO:0000313" key="3">
    <source>
        <dbReference type="RefSeq" id="XP_010247960.1"/>
    </source>
</evidence>
<gene>
    <name evidence="3 4" type="primary">LOC104590892</name>
</gene>
<dbReference type="RefSeq" id="XP_010247960.1">
    <property type="nucleotide sequence ID" value="XM_010249658.2"/>
</dbReference>
<dbReference type="SUPFAM" id="SSF55961">
    <property type="entry name" value="Bet v1-like"/>
    <property type="match status" value="1"/>
</dbReference>
<reference evidence="3 4" key="1">
    <citation type="submission" date="2025-04" db="UniProtKB">
        <authorList>
            <consortium name="RefSeq"/>
        </authorList>
    </citation>
    <scope>IDENTIFICATION</scope>
</reference>
<name>A0A1U7Z427_NELNU</name>
<dbReference type="STRING" id="4432.A0A1U7Z427"/>
<dbReference type="GeneID" id="104590892"/>
<evidence type="ECO:0000256" key="1">
    <source>
        <dbReference type="SAM" id="MobiDB-lite"/>
    </source>
</evidence>
<dbReference type="PANTHER" id="PTHR34560:SF1">
    <property type="entry name" value="START DOMAIN-CONTAINING PROTEIN"/>
    <property type="match status" value="1"/>
</dbReference>
<dbReference type="OrthoDB" id="17317at2759"/>
<dbReference type="PANTHER" id="PTHR34560">
    <property type="entry name" value="POLYKETIDE CYCLASE/DEHYDRASE/LIPID TRANSPORT SUPERFAMILY PROTEIN"/>
    <property type="match status" value="1"/>
</dbReference>
<proteinExistence type="predicted"/>
<dbReference type="Gene3D" id="3.30.530.20">
    <property type="match status" value="1"/>
</dbReference>
<dbReference type="eggNOG" id="ENOG502QV1V">
    <property type="taxonomic scope" value="Eukaryota"/>
</dbReference>
<feature type="region of interest" description="Disordered" evidence="1">
    <location>
        <begin position="484"/>
        <end position="510"/>
    </location>
</feature>
<evidence type="ECO:0000313" key="4">
    <source>
        <dbReference type="RefSeq" id="XP_010247964.1"/>
    </source>
</evidence>
<protein>
    <submittedName>
        <fullName evidence="3 4">Uncharacterized protein LOC104590892</fullName>
    </submittedName>
</protein>
<keyword evidence="2" id="KW-1185">Reference proteome</keyword>
<dbReference type="Proteomes" id="UP000189703">
    <property type="component" value="Unplaced"/>
</dbReference>